<dbReference type="PROSITE" id="PS51819">
    <property type="entry name" value="VOC"/>
    <property type="match status" value="1"/>
</dbReference>
<dbReference type="Gene3D" id="3.10.180.10">
    <property type="entry name" value="2,3-Dihydroxybiphenyl 1,2-Dioxygenase, domain 1"/>
    <property type="match status" value="1"/>
</dbReference>
<dbReference type="PANTHER" id="PTHR35908:SF1">
    <property type="entry name" value="CONSERVED PROTEIN"/>
    <property type="match status" value="1"/>
</dbReference>
<evidence type="ECO:0000313" key="3">
    <source>
        <dbReference type="Proteomes" id="UP001500729"/>
    </source>
</evidence>
<name>A0ABN1DBT7_SACER</name>
<reference evidence="2 3" key="1">
    <citation type="journal article" date="2019" name="Int. J. Syst. Evol. Microbiol.">
        <title>The Global Catalogue of Microorganisms (GCM) 10K type strain sequencing project: providing services to taxonomists for standard genome sequencing and annotation.</title>
        <authorList>
            <consortium name="The Broad Institute Genomics Platform"/>
            <consortium name="The Broad Institute Genome Sequencing Center for Infectious Disease"/>
            <person name="Wu L."/>
            <person name="Ma J."/>
        </authorList>
    </citation>
    <scope>NUCLEOTIDE SEQUENCE [LARGE SCALE GENOMIC DNA]</scope>
    <source>
        <strain evidence="2 3">JCM 10303</strain>
    </source>
</reference>
<dbReference type="InterPro" id="IPR037523">
    <property type="entry name" value="VOC_core"/>
</dbReference>
<dbReference type="PANTHER" id="PTHR35908">
    <property type="entry name" value="HYPOTHETICAL FUSION PROTEIN"/>
    <property type="match status" value="1"/>
</dbReference>
<dbReference type="RefSeq" id="WP_009946182.1">
    <property type="nucleotide sequence ID" value="NZ_BAAAGS010000029.1"/>
</dbReference>
<evidence type="ECO:0000313" key="2">
    <source>
        <dbReference type="EMBL" id="GAA0538978.1"/>
    </source>
</evidence>
<sequence>MTASTSTALRLAAFALDCPDPRALAAFYGRLLGWEIDEAESEDDWVELADPAGGAPLAFQRDPHFQPPTWPGRERPQMAHLDVRVQTLEEGHERALAAGATPLPQPEDQLDASWRVYADPAGHPFCMCACT</sequence>
<dbReference type="Proteomes" id="UP001500729">
    <property type="component" value="Unassembled WGS sequence"/>
</dbReference>
<dbReference type="InterPro" id="IPR029068">
    <property type="entry name" value="Glyas_Bleomycin-R_OHBP_Dase"/>
</dbReference>
<evidence type="ECO:0000259" key="1">
    <source>
        <dbReference type="PROSITE" id="PS51819"/>
    </source>
</evidence>
<feature type="domain" description="VOC" evidence="1">
    <location>
        <begin position="10"/>
        <end position="130"/>
    </location>
</feature>
<organism evidence="2 3">
    <name type="scientific">Saccharopolyspora erythraea</name>
    <name type="common">Streptomyces erythraeus</name>
    <dbReference type="NCBI Taxonomy" id="1836"/>
    <lineage>
        <taxon>Bacteria</taxon>
        <taxon>Bacillati</taxon>
        <taxon>Actinomycetota</taxon>
        <taxon>Actinomycetes</taxon>
        <taxon>Pseudonocardiales</taxon>
        <taxon>Pseudonocardiaceae</taxon>
        <taxon>Saccharopolyspora</taxon>
    </lineage>
</organism>
<comment type="caution">
    <text evidence="2">The sequence shown here is derived from an EMBL/GenBank/DDBJ whole genome shotgun (WGS) entry which is preliminary data.</text>
</comment>
<dbReference type="InterPro" id="IPR041581">
    <property type="entry name" value="Glyoxalase_6"/>
</dbReference>
<dbReference type="EMBL" id="BAAAGS010000029">
    <property type="protein sequence ID" value="GAA0538978.1"/>
    <property type="molecule type" value="Genomic_DNA"/>
</dbReference>
<dbReference type="Pfam" id="PF18029">
    <property type="entry name" value="Glyoxalase_6"/>
    <property type="match status" value="1"/>
</dbReference>
<keyword evidence="3" id="KW-1185">Reference proteome</keyword>
<dbReference type="CDD" id="cd06587">
    <property type="entry name" value="VOC"/>
    <property type="match status" value="1"/>
</dbReference>
<protein>
    <submittedName>
        <fullName evidence="2">VOC family protein</fullName>
    </submittedName>
</protein>
<proteinExistence type="predicted"/>
<dbReference type="SUPFAM" id="SSF54593">
    <property type="entry name" value="Glyoxalase/Bleomycin resistance protein/Dihydroxybiphenyl dioxygenase"/>
    <property type="match status" value="1"/>
</dbReference>
<accession>A0ABN1DBT7</accession>
<gene>
    <name evidence="2" type="ORF">GCM10009533_42730</name>
</gene>